<dbReference type="PANTHER" id="PTHR34858:SF1">
    <property type="entry name" value="CYSO-CYSTEINE PEPTIDASE"/>
    <property type="match status" value="1"/>
</dbReference>
<dbReference type="PANTHER" id="PTHR34858">
    <property type="entry name" value="CYSO-CYSTEINE PEPTIDASE"/>
    <property type="match status" value="1"/>
</dbReference>
<dbReference type="Proteomes" id="UP000005297">
    <property type="component" value="Unassembled WGS sequence"/>
</dbReference>
<dbReference type="CDD" id="cd08070">
    <property type="entry name" value="MPN_like"/>
    <property type="match status" value="1"/>
</dbReference>
<keyword evidence="8" id="KW-1185">Reference proteome</keyword>
<name>Q0EYU9_9PROT</name>
<feature type="domain" description="MPN" evidence="6">
    <location>
        <begin position="25"/>
        <end position="165"/>
    </location>
</feature>
<dbReference type="InterPro" id="IPR028090">
    <property type="entry name" value="JAB_dom_prok"/>
</dbReference>
<dbReference type="InterPro" id="IPR000555">
    <property type="entry name" value="JAMM/MPN+_dom"/>
</dbReference>
<dbReference type="InterPro" id="IPR051929">
    <property type="entry name" value="VirAsm_ModProt"/>
</dbReference>
<keyword evidence="4" id="KW-0862">Zinc</keyword>
<evidence type="ECO:0000256" key="2">
    <source>
        <dbReference type="ARBA" id="ARBA00022723"/>
    </source>
</evidence>
<comment type="caution">
    <text evidence="7">The sequence shown here is derived from an EMBL/GenBank/DDBJ whole genome shotgun (WGS) entry which is preliminary data.</text>
</comment>
<evidence type="ECO:0000259" key="6">
    <source>
        <dbReference type="PROSITE" id="PS50249"/>
    </source>
</evidence>
<dbReference type="InterPro" id="IPR037518">
    <property type="entry name" value="MPN"/>
</dbReference>
<reference evidence="7 8" key="1">
    <citation type="submission" date="2006-09" db="EMBL/GenBank/DDBJ databases">
        <authorList>
            <person name="Emerson D."/>
            <person name="Ferriera S."/>
            <person name="Johnson J."/>
            <person name="Kravitz S."/>
            <person name="Halpern A."/>
            <person name="Remington K."/>
            <person name="Beeson K."/>
            <person name="Tran B."/>
            <person name="Rogers Y.-H."/>
            <person name="Friedman R."/>
            <person name="Venter J.C."/>
        </authorList>
    </citation>
    <scope>NUCLEOTIDE SEQUENCE [LARGE SCALE GENOMIC DNA]</scope>
    <source>
        <strain evidence="7 8">PV-1</strain>
    </source>
</reference>
<dbReference type="EMBL" id="AATS01000008">
    <property type="protein sequence ID" value="EAU54458.1"/>
    <property type="molecule type" value="Genomic_DNA"/>
</dbReference>
<dbReference type="eggNOG" id="COG1310">
    <property type="taxonomic scope" value="Bacteria"/>
</dbReference>
<dbReference type="AlphaFoldDB" id="Q0EYU9"/>
<dbReference type="SUPFAM" id="SSF102712">
    <property type="entry name" value="JAB1/MPN domain"/>
    <property type="match status" value="1"/>
</dbReference>
<dbReference type="FunFam" id="3.40.140.10:FF:000085">
    <property type="entry name" value="Mov34/MPN/PAD-1 family protein"/>
    <property type="match status" value="1"/>
</dbReference>
<protein>
    <recommendedName>
        <fullName evidence="6">MPN domain-containing protein</fullName>
    </recommendedName>
</protein>
<keyword evidence="5" id="KW-0482">Metalloprotease</keyword>
<dbReference type="GO" id="GO:0008270">
    <property type="term" value="F:zinc ion binding"/>
    <property type="evidence" value="ECO:0007669"/>
    <property type="project" value="TreeGrafter"/>
</dbReference>
<dbReference type="OrthoDB" id="1494599at2"/>
<evidence type="ECO:0000313" key="7">
    <source>
        <dbReference type="EMBL" id="EAU54458.1"/>
    </source>
</evidence>
<dbReference type="InParanoid" id="Q0EYU9"/>
<dbReference type="HOGENOM" id="CLU_116765_4_0_0"/>
<accession>Q0EYU9</accession>
<evidence type="ECO:0000313" key="8">
    <source>
        <dbReference type="Proteomes" id="UP000005297"/>
    </source>
</evidence>
<evidence type="ECO:0000256" key="1">
    <source>
        <dbReference type="ARBA" id="ARBA00022670"/>
    </source>
</evidence>
<evidence type="ECO:0000256" key="5">
    <source>
        <dbReference type="ARBA" id="ARBA00023049"/>
    </source>
</evidence>
<keyword evidence="2" id="KW-0479">Metal-binding</keyword>
<proteinExistence type="predicted"/>
<evidence type="ECO:0000256" key="4">
    <source>
        <dbReference type="ARBA" id="ARBA00022833"/>
    </source>
</evidence>
<gene>
    <name evidence="7" type="ORF">SPV1_08571</name>
</gene>
<evidence type="ECO:0000256" key="3">
    <source>
        <dbReference type="ARBA" id="ARBA00022801"/>
    </source>
</evidence>
<keyword evidence="3" id="KW-0378">Hydrolase</keyword>
<dbReference type="GO" id="GO:0008235">
    <property type="term" value="F:metalloexopeptidase activity"/>
    <property type="evidence" value="ECO:0007669"/>
    <property type="project" value="TreeGrafter"/>
</dbReference>
<dbReference type="GO" id="GO:0006508">
    <property type="term" value="P:proteolysis"/>
    <property type="evidence" value="ECO:0007669"/>
    <property type="project" value="UniProtKB-KW"/>
</dbReference>
<dbReference type="SMART" id="SM00232">
    <property type="entry name" value="JAB_MPN"/>
    <property type="match status" value="1"/>
</dbReference>
<sequence length="165" mass="18266">MYEPERFRSQAYQEIIDQSAVSGHLNIKQDCLERMRKEAEAGYPLEVCGLLIGTVTGQDWQISDIRPVANLNRERAADRFALDPAGYQAIDRELRGTGSEIVGVYHSHPDCPARPSPTDLESAWEGFAYPIISVCDGKAAEILCWSVNSEGDRFCAVNINHGGHS</sequence>
<dbReference type="STRING" id="314344.AL013_03375"/>
<organism evidence="7 8">
    <name type="scientific">Mariprofundus ferrooxydans PV-1</name>
    <dbReference type="NCBI Taxonomy" id="314345"/>
    <lineage>
        <taxon>Bacteria</taxon>
        <taxon>Pseudomonadati</taxon>
        <taxon>Pseudomonadota</taxon>
        <taxon>Candidatius Mariprofundia</taxon>
        <taxon>Mariprofundales</taxon>
        <taxon>Mariprofundaceae</taxon>
        <taxon>Mariprofundus</taxon>
    </lineage>
</organism>
<dbReference type="PROSITE" id="PS50249">
    <property type="entry name" value="MPN"/>
    <property type="match status" value="1"/>
</dbReference>
<dbReference type="Pfam" id="PF14464">
    <property type="entry name" value="Prok-JAB"/>
    <property type="match status" value="1"/>
</dbReference>
<dbReference type="Gene3D" id="3.40.140.10">
    <property type="entry name" value="Cytidine Deaminase, domain 2"/>
    <property type="match status" value="1"/>
</dbReference>
<keyword evidence="1" id="KW-0645">Protease</keyword>